<dbReference type="EMBL" id="MLFT02000282">
    <property type="protein sequence ID" value="PHT27970.1"/>
    <property type="molecule type" value="Genomic_DNA"/>
</dbReference>
<reference evidence="4" key="2">
    <citation type="journal article" date="2017" name="J. Anim. Genet.">
        <title>Multiple reference genome sequences of hot pepper reveal the massive evolution of plant disease resistance genes by retroduplication.</title>
        <authorList>
            <person name="Kim S."/>
            <person name="Park J."/>
            <person name="Yeom S.-I."/>
            <person name="Kim Y.-M."/>
            <person name="Seo E."/>
            <person name="Kim K.-T."/>
            <person name="Kim M.-S."/>
            <person name="Lee J.M."/>
            <person name="Cheong K."/>
            <person name="Shin H.-S."/>
            <person name="Kim S.-B."/>
            <person name="Han K."/>
            <person name="Lee J."/>
            <person name="Park M."/>
            <person name="Lee H.-A."/>
            <person name="Lee H.-Y."/>
            <person name="Lee Y."/>
            <person name="Oh S."/>
            <person name="Lee J.H."/>
            <person name="Choi E."/>
            <person name="Choi E."/>
            <person name="Lee S.E."/>
            <person name="Jeon J."/>
            <person name="Kim H."/>
            <person name="Choi G."/>
            <person name="Song H."/>
            <person name="Lee J."/>
            <person name="Lee S.-C."/>
            <person name="Kwon J.-K."/>
            <person name="Lee H.-Y."/>
            <person name="Koo N."/>
            <person name="Hong Y."/>
            <person name="Kim R.W."/>
            <person name="Kang W.-H."/>
            <person name="Huh J.H."/>
            <person name="Kang B.-C."/>
            <person name="Yang T.-J."/>
            <person name="Lee Y.-H."/>
            <person name="Bennetzen J.L."/>
            <person name="Choi D."/>
        </authorList>
    </citation>
    <scope>NUCLEOTIDE SEQUENCE [LARGE SCALE GENOMIC DNA]</scope>
    <source>
        <strain evidence="4">cv. PBC81</strain>
    </source>
</reference>
<proteinExistence type="predicted"/>
<dbReference type="AlphaFoldDB" id="A0A2G2V4Q3"/>
<reference evidence="3 4" key="1">
    <citation type="journal article" date="2017" name="Genome Biol.">
        <title>New reference genome sequences of hot pepper reveal the massive evolution of plant disease-resistance genes by retroduplication.</title>
        <authorList>
            <person name="Kim S."/>
            <person name="Park J."/>
            <person name="Yeom S.I."/>
            <person name="Kim Y.M."/>
            <person name="Seo E."/>
            <person name="Kim K.T."/>
            <person name="Kim M.S."/>
            <person name="Lee J.M."/>
            <person name="Cheong K."/>
            <person name="Shin H.S."/>
            <person name="Kim S.B."/>
            <person name="Han K."/>
            <person name="Lee J."/>
            <person name="Park M."/>
            <person name="Lee H.A."/>
            <person name="Lee H.Y."/>
            <person name="Lee Y."/>
            <person name="Oh S."/>
            <person name="Lee J.H."/>
            <person name="Choi E."/>
            <person name="Choi E."/>
            <person name="Lee S.E."/>
            <person name="Jeon J."/>
            <person name="Kim H."/>
            <person name="Choi G."/>
            <person name="Song H."/>
            <person name="Lee J."/>
            <person name="Lee S.C."/>
            <person name="Kwon J.K."/>
            <person name="Lee H.Y."/>
            <person name="Koo N."/>
            <person name="Hong Y."/>
            <person name="Kim R.W."/>
            <person name="Kang W.H."/>
            <person name="Huh J.H."/>
            <person name="Kang B.C."/>
            <person name="Yang T.J."/>
            <person name="Lee Y.H."/>
            <person name="Bennetzen J.L."/>
            <person name="Choi D."/>
        </authorList>
    </citation>
    <scope>NUCLEOTIDE SEQUENCE [LARGE SCALE GENOMIC DNA]</scope>
    <source>
        <strain evidence="4">cv. PBC81</strain>
    </source>
</reference>
<dbReference type="NCBIfam" id="TIGR00756">
    <property type="entry name" value="PPR"/>
    <property type="match status" value="1"/>
</dbReference>
<dbReference type="OrthoDB" id="1740702at2759"/>
<feature type="repeat" description="PPR" evidence="2">
    <location>
        <begin position="30"/>
        <end position="64"/>
    </location>
</feature>
<name>A0A2G2V4Q3_CAPBA</name>
<evidence type="ECO:0000313" key="4">
    <source>
        <dbReference type="Proteomes" id="UP000224567"/>
    </source>
</evidence>
<dbReference type="InterPro" id="IPR002885">
    <property type="entry name" value="PPR_rpt"/>
</dbReference>
<evidence type="ECO:0008006" key="5">
    <source>
        <dbReference type="Google" id="ProtNLM"/>
    </source>
</evidence>
<dbReference type="PANTHER" id="PTHR31358">
    <property type="entry name" value="PROTEIN WVD2-LIKE 4"/>
    <property type="match status" value="1"/>
</dbReference>
<keyword evidence="4" id="KW-1185">Reference proteome</keyword>
<gene>
    <name evidence="3" type="ORF">CQW23_32428</name>
</gene>
<evidence type="ECO:0000313" key="3">
    <source>
        <dbReference type="EMBL" id="PHT27970.1"/>
    </source>
</evidence>
<organism evidence="3 4">
    <name type="scientific">Capsicum baccatum</name>
    <name type="common">Peruvian pepper</name>
    <dbReference type="NCBI Taxonomy" id="33114"/>
    <lineage>
        <taxon>Eukaryota</taxon>
        <taxon>Viridiplantae</taxon>
        <taxon>Streptophyta</taxon>
        <taxon>Embryophyta</taxon>
        <taxon>Tracheophyta</taxon>
        <taxon>Spermatophyta</taxon>
        <taxon>Magnoliopsida</taxon>
        <taxon>eudicotyledons</taxon>
        <taxon>Gunneridae</taxon>
        <taxon>Pentapetalae</taxon>
        <taxon>asterids</taxon>
        <taxon>lamiids</taxon>
        <taxon>Solanales</taxon>
        <taxon>Solanaceae</taxon>
        <taxon>Solanoideae</taxon>
        <taxon>Capsiceae</taxon>
        <taxon>Capsicum</taxon>
    </lineage>
</organism>
<dbReference type="PANTHER" id="PTHR31358:SF44">
    <property type="entry name" value="ASPARTATE CARBAMOYLTRANSFERASE, CHLOROPLASTIC"/>
    <property type="match status" value="1"/>
</dbReference>
<evidence type="ECO:0000256" key="2">
    <source>
        <dbReference type="PROSITE-ProRule" id="PRU00708"/>
    </source>
</evidence>
<keyword evidence="1" id="KW-0677">Repeat</keyword>
<dbReference type="STRING" id="33114.A0A2G2V4Q3"/>
<dbReference type="Pfam" id="PF01535">
    <property type="entry name" value="PPR"/>
    <property type="match status" value="1"/>
</dbReference>
<dbReference type="GO" id="GO:0008017">
    <property type="term" value="F:microtubule binding"/>
    <property type="evidence" value="ECO:0007669"/>
    <property type="project" value="InterPro"/>
</dbReference>
<dbReference type="InterPro" id="IPR011990">
    <property type="entry name" value="TPR-like_helical_dom_sf"/>
</dbReference>
<accession>A0A2G2V4Q3</accession>
<sequence>MVNSISHLLRRCGWSIHDIYKVFDGISQRDQVSWNSLINSLCKFKEWELALEAFRLMGLDGFKASSFTLVSIALTCSNGQDWYFGHCISYAVIASVLLGADVSQHILVSDPLATRRDALQSIVICLREGFRRKKQNSSARSSEGCGSSVKCSSSADTGHLGNATEPCTGDGSTWNNIEGINSDKIIDSGRPSLALRSSFYRSVVQETEVGSS</sequence>
<protein>
    <recommendedName>
        <fullName evidence="5">Pentatricopeptide repeat-containing protein</fullName>
    </recommendedName>
</protein>
<dbReference type="PROSITE" id="PS51375">
    <property type="entry name" value="PPR"/>
    <property type="match status" value="1"/>
</dbReference>
<dbReference type="Proteomes" id="UP000224567">
    <property type="component" value="Unassembled WGS sequence"/>
</dbReference>
<comment type="caution">
    <text evidence="3">The sequence shown here is derived from an EMBL/GenBank/DDBJ whole genome shotgun (WGS) entry which is preliminary data.</text>
</comment>
<dbReference type="InterPro" id="IPR044833">
    <property type="entry name" value="WDL5/6"/>
</dbReference>
<dbReference type="Gene3D" id="1.25.40.10">
    <property type="entry name" value="Tetratricopeptide repeat domain"/>
    <property type="match status" value="1"/>
</dbReference>
<evidence type="ECO:0000256" key="1">
    <source>
        <dbReference type="ARBA" id="ARBA00022737"/>
    </source>
</evidence>